<proteinExistence type="predicted"/>
<sequence length="95" mass="11068">MFNTVFWILAIWFVINVIWMWFRLDDQKLQKTFAWINVCAIIIGFCVYYMAGPVGSGIDGWFTAMNWINILVAILQFYYGYRSHSAGNVHHAGSH</sequence>
<keyword evidence="1" id="KW-1133">Transmembrane helix</keyword>
<feature type="transmembrane region" description="Helical" evidence="1">
    <location>
        <begin position="6"/>
        <end position="22"/>
    </location>
</feature>
<organism evidence="2 3">
    <name type="scientific">Limosilactobacillus oris F0423</name>
    <dbReference type="NCBI Taxonomy" id="944562"/>
    <lineage>
        <taxon>Bacteria</taxon>
        <taxon>Bacillati</taxon>
        <taxon>Bacillota</taxon>
        <taxon>Bacilli</taxon>
        <taxon>Lactobacillales</taxon>
        <taxon>Lactobacillaceae</taxon>
        <taxon>Limosilactobacillus</taxon>
    </lineage>
</organism>
<feature type="transmembrane region" description="Helical" evidence="1">
    <location>
        <begin position="64"/>
        <end position="81"/>
    </location>
</feature>
<evidence type="ECO:0000313" key="3">
    <source>
        <dbReference type="Proteomes" id="UP000006035"/>
    </source>
</evidence>
<dbReference type="EMBL" id="AFTL01000019">
    <property type="protein sequence ID" value="EGS35900.1"/>
    <property type="molecule type" value="Genomic_DNA"/>
</dbReference>
<dbReference type="GeneID" id="78174162"/>
<reference evidence="2 3" key="1">
    <citation type="submission" date="2011-05" db="EMBL/GenBank/DDBJ databases">
        <authorList>
            <person name="Durkin A.S."/>
            <person name="Kim M."/>
            <person name="Radune D."/>
            <person name="Hostetler J."/>
            <person name="Torralba M."/>
            <person name="Gillis M."/>
            <person name="Methe B."/>
            <person name="Sutton G."/>
            <person name="Nelson K.E."/>
        </authorList>
    </citation>
    <scope>NUCLEOTIDE SEQUENCE [LARGE SCALE GENOMIC DNA]</scope>
    <source>
        <strain evidence="2 3">F0423</strain>
    </source>
</reference>
<protein>
    <recommendedName>
        <fullName evidence="4">Holin</fullName>
    </recommendedName>
</protein>
<feature type="transmembrane region" description="Helical" evidence="1">
    <location>
        <begin position="34"/>
        <end position="52"/>
    </location>
</feature>
<evidence type="ECO:0000256" key="1">
    <source>
        <dbReference type="SAM" id="Phobius"/>
    </source>
</evidence>
<gene>
    <name evidence="2" type="ORF">HMPREF9102_1165</name>
</gene>
<accession>A0ABP2L7F4</accession>
<evidence type="ECO:0000313" key="2">
    <source>
        <dbReference type="EMBL" id="EGS35900.1"/>
    </source>
</evidence>
<name>A0ABP2L7F4_9LACO</name>
<dbReference type="Proteomes" id="UP000006035">
    <property type="component" value="Unassembled WGS sequence"/>
</dbReference>
<evidence type="ECO:0008006" key="4">
    <source>
        <dbReference type="Google" id="ProtNLM"/>
    </source>
</evidence>
<keyword evidence="1" id="KW-0472">Membrane</keyword>
<keyword evidence="1" id="KW-0812">Transmembrane</keyword>
<keyword evidence="3" id="KW-1185">Reference proteome</keyword>
<comment type="caution">
    <text evidence="2">The sequence shown here is derived from an EMBL/GenBank/DDBJ whole genome shotgun (WGS) entry which is preliminary data.</text>
</comment>
<dbReference type="RefSeq" id="WP_003716003.1">
    <property type="nucleotide sequence ID" value="NZ_AFTL01000019.1"/>
</dbReference>